<organism evidence="9 10">
    <name type="scientific">Sphaerochaeta pleomorpha (strain ATCC BAA-1885 / DSM 22778 / Grapes)</name>
    <dbReference type="NCBI Taxonomy" id="158190"/>
    <lineage>
        <taxon>Bacteria</taxon>
        <taxon>Pseudomonadati</taxon>
        <taxon>Spirochaetota</taxon>
        <taxon>Spirochaetia</taxon>
        <taxon>Spirochaetales</taxon>
        <taxon>Sphaerochaetaceae</taxon>
        <taxon>Sphaerochaeta</taxon>
    </lineage>
</organism>
<feature type="transmembrane region" description="Helical" evidence="7">
    <location>
        <begin position="12"/>
        <end position="34"/>
    </location>
</feature>
<dbReference type="Gene3D" id="3.40.50.300">
    <property type="entry name" value="P-loop containing nucleotide triphosphate hydrolases"/>
    <property type="match status" value="1"/>
</dbReference>
<dbReference type="Gene3D" id="3.30.980.40">
    <property type="match status" value="1"/>
</dbReference>
<dbReference type="SMART" id="SM00843">
    <property type="entry name" value="Ftsk_gamma"/>
    <property type="match status" value="1"/>
</dbReference>
<evidence type="ECO:0000256" key="6">
    <source>
        <dbReference type="SAM" id="MobiDB-lite"/>
    </source>
</evidence>
<keyword evidence="10" id="KW-1185">Reference proteome</keyword>
<feature type="compositionally biased region" description="Basic and acidic residues" evidence="6">
    <location>
        <begin position="184"/>
        <end position="197"/>
    </location>
</feature>
<feature type="transmembrane region" description="Helical" evidence="7">
    <location>
        <begin position="84"/>
        <end position="103"/>
    </location>
</feature>
<keyword evidence="7" id="KW-1133">Transmembrane helix</keyword>
<dbReference type="Proteomes" id="UP000005632">
    <property type="component" value="Chromosome"/>
</dbReference>
<keyword evidence="4" id="KW-0238">DNA-binding</keyword>
<evidence type="ECO:0000256" key="3">
    <source>
        <dbReference type="ARBA" id="ARBA00022840"/>
    </source>
</evidence>
<dbReference type="InterPro" id="IPR036390">
    <property type="entry name" value="WH_DNA-bd_sf"/>
</dbReference>
<evidence type="ECO:0000313" key="9">
    <source>
        <dbReference type="EMBL" id="AEV28996.1"/>
    </source>
</evidence>
<dbReference type="CDD" id="cd01127">
    <property type="entry name" value="TrwB_TraG_TraD_VirD4"/>
    <property type="match status" value="1"/>
</dbReference>
<evidence type="ECO:0000256" key="1">
    <source>
        <dbReference type="ARBA" id="ARBA00006474"/>
    </source>
</evidence>
<proteinExistence type="inferred from homology"/>
<reference evidence="9 10" key="1">
    <citation type="submission" date="2011-11" db="EMBL/GenBank/DDBJ databases">
        <title>Complete sequence of Spirochaeta sp. grapes.</title>
        <authorList>
            <consortium name="US DOE Joint Genome Institute"/>
            <person name="Lucas S."/>
            <person name="Han J."/>
            <person name="Lapidus A."/>
            <person name="Cheng J.-F."/>
            <person name="Goodwin L."/>
            <person name="Pitluck S."/>
            <person name="Peters L."/>
            <person name="Ovchinnikova G."/>
            <person name="Munk A.C."/>
            <person name="Detter J.C."/>
            <person name="Han C."/>
            <person name="Tapia R."/>
            <person name="Land M."/>
            <person name="Hauser L."/>
            <person name="Kyrpides N."/>
            <person name="Ivanova N."/>
            <person name="Pagani I."/>
            <person name="Ritalahtilisa K."/>
            <person name="Loeffler F."/>
            <person name="Woyke T."/>
        </authorList>
    </citation>
    <scope>NUCLEOTIDE SEQUENCE [LARGE SCALE GENOMIC DNA]</scope>
    <source>
        <strain evidence="10">ATCC BAA-1885 / DSM 22778 / Grapes</strain>
    </source>
</reference>
<dbReference type="PROSITE" id="PS50901">
    <property type="entry name" value="FTSK"/>
    <property type="match status" value="1"/>
</dbReference>
<feature type="binding site" evidence="5">
    <location>
        <begin position="629"/>
        <end position="636"/>
    </location>
    <ligand>
        <name>ATP</name>
        <dbReference type="ChEBI" id="CHEBI:30616"/>
    </ligand>
</feature>
<sequence length="947" mass="104569">MNKGKGRFSLVFGFLSLFLAMVLSLGIVLPLFSVKASFLTGFLQWLAPYIGFSALANPFGLIPFCFLLILWACMAFSFRGRKPFSFVLIPVTALMYFTVYLLAQMLQQTGRPKVIMDFLFANGATLHTASLKVVLAFLFETGLFVALTLIGDILDRHYRKKKAFALKLKQMQAGQKIDTSSLSRGEKRRLASEKKRQEKLTEDEAIVVLKQKQKPEEKDFSGKMEFPQVMEVPPLNSLARSPERAVANKDIIDVEELAPTPSYGLASIGALQTIKEEHMRERKVEKDETRTEKKKAKSDERKHEPLSGFLQAALEVIGKNPAAHSEPVPKRTGKAKGMLARAVEETEDHGLFSRPETPASVTIANPVEVKVSMGSPSLERREKESLQLPAEESGKATISIRDQVISVRPSFDEPKTERPEFFAPLSTAKPINGGFSDDVPPISEVLEGDLDIDTASGVGGLASSNGSGSALINKGRLIYRFPPEEILVRYPKTGNVIDTETLERGDKLVATLMEFNVRVELVSIVRGPTVTMFEILPAPGVRVNTIVSLADNIALSLAALQVRIVAPIPGRSAVGIEIPNRKRDIIGFKEMLPSMDQKRGNIPMVLGKNLLGEPIVIDVEKAPHLLIAGSTGSGKSVCVNSMICSILFRKSPKEVRLILVDPKIVELNIYNGIPHLLTPVITDPKKTLKAFDFCLYEMDRRYRLLQGINARNITGYNEKIEESHLAREKLPFIVVVIDEFADLMHTVGKELENKVSRLAAMSRAVGIHLILATQRPSVDVITGVIKSNIPTRIAFAVTSTTDSRIIIDEGGAEKLLGKGDMLYVASTDPIPMRIQGAYLSDNEVEEVVRFASTQGVQDFIDDSFFEDENVDSSDASSDEVEGNDDDALMEKALQIVVERRCASASYLQRRLKIGYNRAARLVEQMEEMGYVGPPNGSKPRELIKYPS</sequence>
<dbReference type="AlphaFoldDB" id="G8QSN5"/>
<dbReference type="HOGENOM" id="CLU_001981_9_6_12"/>
<dbReference type="InterPro" id="IPR018541">
    <property type="entry name" value="Ftsk_gamma"/>
</dbReference>
<dbReference type="InterPro" id="IPR027417">
    <property type="entry name" value="P-loop_NTPase"/>
</dbReference>
<feature type="transmembrane region" description="Helical" evidence="7">
    <location>
        <begin position="46"/>
        <end position="72"/>
    </location>
</feature>
<dbReference type="PANTHER" id="PTHR22683">
    <property type="entry name" value="SPORULATION PROTEIN RELATED"/>
    <property type="match status" value="1"/>
</dbReference>
<accession>G8QSN5</accession>
<keyword evidence="3 5" id="KW-0067">ATP-binding</keyword>
<gene>
    <name evidence="9" type="ordered locus">SpiGrapes_1179</name>
</gene>
<protein>
    <submittedName>
        <fullName evidence="9">DNA segregation ATPase, FtsK/SpoIIIE family</fullName>
    </submittedName>
</protein>
<comment type="similarity">
    <text evidence="1">Belongs to the FtsK/SpoIIIE/SftA family.</text>
</comment>
<dbReference type="SUPFAM" id="SSF52540">
    <property type="entry name" value="P-loop containing nucleoside triphosphate hydrolases"/>
    <property type="match status" value="1"/>
</dbReference>
<dbReference type="Pfam" id="PF01580">
    <property type="entry name" value="FtsK_SpoIIIE"/>
    <property type="match status" value="1"/>
</dbReference>
<dbReference type="KEGG" id="sgp:SpiGrapes_1179"/>
<evidence type="ECO:0000256" key="5">
    <source>
        <dbReference type="PROSITE-ProRule" id="PRU00289"/>
    </source>
</evidence>
<evidence type="ECO:0000256" key="4">
    <source>
        <dbReference type="ARBA" id="ARBA00023125"/>
    </source>
</evidence>
<dbReference type="Gene3D" id="1.10.10.10">
    <property type="entry name" value="Winged helix-like DNA-binding domain superfamily/Winged helix DNA-binding domain"/>
    <property type="match status" value="1"/>
</dbReference>
<dbReference type="InterPro" id="IPR041027">
    <property type="entry name" value="FtsK_alpha"/>
</dbReference>
<evidence type="ECO:0000313" key="10">
    <source>
        <dbReference type="Proteomes" id="UP000005632"/>
    </source>
</evidence>
<dbReference type="InterPro" id="IPR050206">
    <property type="entry name" value="FtsK/SpoIIIE/SftA"/>
</dbReference>
<dbReference type="Pfam" id="PF09397">
    <property type="entry name" value="FtsK_gamma"/>
    <property type="match status" value="1"/>
</dbReference>
<feature type="domain" description="FtsK" evidence="8">
    <location>
        <begin position="612"/>
        <end position="804"/>
    </location>
</feature>
<evidence type="ECO:0000256" key="2">
    <source>
        <dbReference type="ARBA" id="ARBA00022741"/>
    </source>
</evidence>
<dbReference type="SUPFAM" id="SSF46785">
    <property type="entry name" value="Winged helix' DNA-binding domain"/>
    <property type="match status" value="1"/>
</dbReference>
<feature type="region of interest" description="Disordered" evidence="6">
    <location>
        <begin position="177"/>
        <end position="197"/>
    </location>
</feature>
<dbReference type="GO" id="GO:0005524">
    <property type="term" value="F:ATP binding"/>
    <property type="evidence" value="ECO:0007669"/>
    <property type="project" value="UniProtKB-UniRule"/>
</dbReference>
<dbReference type="GO" id="GO:0003677">
    <property type="term" value="F:DNA binding"/>
    <property type="evidence" value="ECO:0007669"/>
    <property type="project" value="UniProtKB-KW"/>
</dbReference>
<dbReference type="eggNOG" id="COG1674">
    <property type="taxonomic scope" value="Bacteria"/>
</dbReference>
<feature type="region of interest" description="Disordered" evidence="6">
    <location>
        <begin position="278"/>
        <end position="304"/>
    </location>
</feature>
<dbReference type="InterPro" id="IPR003593">
    <property type="entry name" value="AAA+_ATPase"/>
</dbReference>
<evidence type="ECO:0000259" key="8">
    <source>
        <dbReference type="PROSITE" id="PS50901"/>
    </source>
</evidence>
<keyword evidence="7" id="KW-0472">Membrane</keyword>
<dbReference type="SMART" id="SM00382">
    <property type="entry name" value="AAA"/>
    <property type="match status" value="1"/>
</dbReference>
<name>G8QSN5_SPHPG</name>
<evidence type="ECO:0000256" key="7">
    <source>
        <dbReference type="SAM" id="Phobius"/>
    </source>
</evidence>
<dbReference type="InterPro" id="IPR036388">
    <property type="entry name" value="WH-like_DNA-bd_sf"/>
</dbReference>
<keyword evidence="7" id="KW-0812">Transmembrane</keyword>
<dbReference type="InterPro" id="IPR002543">
    <property type="entry name" value="FtsK_dom"/>
</dbReference>
<dbReference type="PANTHER" id="PTHR22683:SF41">
    <property type="entry name" value="DNA TRANSLOCASE FTSK"/>
    <property type="match status" value="1"/>
</dbReference>
<keyword evidence="2 5" id="KW-0547">Nucleotide-binding</keyword>
<dbReference type="STRING" id="158190.SpiGrapes_1179"/>
<dbReference type="EMBL" id="CP003155">
    <property type="protein sequence ID" value="AEV28996.1"/>
    <property type="molecule type" value="Genomic_DNA"/>
</dbReference>
<dbReference type="RefSeq" id="WP_014269845.1">
    <property type="nucleotide sequence ID" value="NC_016633.1"/>
</dbReference>
<dbReference type="Pfam" id="PF17854">
    <property type="entry name" value="FtsK_alpha"/>
    <property type="match status" value="1"/>
</dbReference>